<dbReference type="Proteomes" id="UP001431784">
    <property type="component" value="Unassembled WGS sequence"/>
</dbReference>
<protein>
    <submittedName>
        <fullName evidence="2">Uncharacterized protein</fullName>
    </submittedName>
</protein>
<accession>A0ABT5TBV1</accession>
<evidence type="ECO:0000256" key="1">
    <source>
        <dbReference type="SAM" id="SignalP"/>
    </source>
</evidence>
<feature type="chain" id="PRO_5046980637" evidence="1">
    <location>
        <begin position="25"/>
        <end position="152"/>
    </location>
</feature>
<comment type="caution">
    <text evidence="2">The sequence shown here is derived from an EMBL/GenBank/DDBJ whole genome shotgun (WGS) entry which is preliminary data.</text>
</comment>
<evidence type="ECO:0000313" key="2">
    <source>
        <dbReference type="EMBL" id="MDD7971403.1"/>
    </source>
</evidence>
<dbReference type="EMBL" id="JAQZSM010000007">
    <property type="protein sequence ID" value="MDD7971403.1"/>
    <property type="molecule type" value="Genomic_DNA"/>
</dbReference>
<organism evidence="2 3">
    <name type="scientific">Roseinatronobacter alkalisoli</name>
    <dbReference type="NCBI Taxonomy" id="3028235"/>
    <lineage>
        <taxon>Bacteria</taxon>
        <taxon>Pseudomonadati</taxon>
        <taxon>Pseudomonadota</taxon>
        <taxon>Alphaproteobacteria</taxon>
        <taxon>Rhodobacterales</taxon>
        <taxon>Paracoccaceae</taxon>
        <taxon>Roseinatronobacter</taxon>
    </lineage>
</organism>
<gene>
    <name evidence="2" type="ORF">PUT78_09825</name>
</gene>
<dbReference type="RefSeq" id="WP_274352087.1">
    <property type="nucleotide sequence ID" value="NZ_JAQZSM010000007.1"/>
</dbReference>
<name>A0ABT5TBV1_9RHOB</name>
<evidence type="ECO:0000313" key="3">
    <source>
        <dbReference type="Proteomes" id="UP001431784"/>
    </source>
</evidence>
<sequence>MKKRATLSISMAVIFALAVTYFYAAPRIDDATAQTSDRLGDCSPQRWAEYVDISADAAPIRFGGTSLDFGPGAYERFRQAFAALTLTQDTTYLVAVDIETGELFPVPCDDELCTSHEANEPDMTCLKDGHSGCTTIALVFKNEAFCLAYPRN</sequence>
<keyword evidence="3" id="KW-1185">Reference proteome</keyword>
<keyword evidence="1" id="KW-0732">Signal</keyword>
<reference evidence="2" key="1">
    <citation type="submission" date="2023-02" db="EMBL/GenBank/DDBJ databases">
        <title>Description of Roseinatronobacter alkalisoli sp. nov., an alkaliphilic bacerium isolated from soda soil.</title>
        <authorList>
            <person name="Wei W."/>
        </authorList>
    </citation>
    <scope>NUCLEOTIDE SEQUENCE</scope>
    <source>
        <strain evidence="2">HJB301</strain>
    </source>
</reference>
<proteinExistence type="predicted"/>
<feature type="signal peptide" evidence="1">
    <location>
        <begin position="1"/>
        <end position="24"/>
    </location>
</feature>